<feature type="region of interest" description="Disordered" evidence="1">
    <location>
        <begin position="1"/>
        <end position="89"/>
    </location>
</feature>
<evidence type="ECO:0000313" key="2">
    <source>
        <dbReference type="EMBL" id="EGU30486.1"/>
    </source>
</evidence>
<evidence type="ECO:0000256" key="1">
    <source>
        <dbReference type="SAM" id="MobiDB-lite"/>
    </source>
</evidence>
<name>F9S809_9VIBR</name>
<accession>F9S809</accession>
<feature type="region of interest" description="Disordered" evidence="1">
    <location>
        <begin position="148"/>
        <end position="241"/>
    </location>
</feature>
<gene>
    <name evidence="2" type="ORF">VII00023_10769</name>
</gene>
<dbReference type="RefSeq" id="WP_006714617.1">
    <property type="nucleotide sequence ID" value="NZ_AFWF01000308.1"/>
</dbReference>
<feature type="compositionally biased region" description="Acidic residues" evidence="1">
    <location>
        <begin position="73"/>
        <end position="89"/>
    </location>
</feature>
<keyword evidence="3" id="KW-1185">Reference proteome</keyword>
<proteinExistence type="predicted"/>
<evidence type="ECO:0008006" key="4">
    <source>
        <dbReference type="Google" id="ProtNLM"/>
    </source>
</evidence>
<dbReference type="Pfam" id="PF11748">
    <property type="entry name" value="DUF3306"/>
    <property type="match status" value="1"/>
</dbReference>
<organism evidence="2 3">
    <name type="scientific">Vibrio ichthyoenteri ATCC 700023</name>
    <dbReference type="NCBI Taxonomy" id="870968"/>
    <lineage>
        <taxon>Bacteria</taxon>
        <taxon>Pseudomonadati</taxon>
        <taxon>Pseudomonadota</taxon>
        <taxon>Gammaproteobacteria</taxon>
        <taxon>Vibrionales</taxon>
        <taxon>Vibrionaceae</taxon>
        <taxon>Vibrio</taxon>
    </lineage>
</organism>
<evidence type="ECO:0000313" key="3">
    <source>
        <dbReference type="Proteomes" id="UP000004605"/>
    </source>
</evidence>
<dbReference type="EMBL" id="AFWF01000308">
    <property type="protein sequence ID" value="EGU30486.1"/>
    <property type="molecule type" value="Genomic_DNA"/>
</dbReference>
<protein>
    <recommendedName>
        <fullName evidence="4">DUF3306 domain-containing protein</fullName>
    </recommendedName>
</protein>
<sequence length="241" mass="26307">MATNFLSRWSKRKLGSEAVEKESDHAREPMTLAETQQSESIESQVNDQDTVDALERSSSVDATTTTGSALAEEANEAEATEPDTQDPEEMSLANLLVSQVEESAKKAAMRKMFMSAEFNIRDGLDDYDEDYSNLKTLSQGVAETLREWVKEKPEEAAEQNATSDSAFEQEDGTLSDDSITEESSDNTIVDSEAESAYASDAEPSQSVDSDSDYETEISETSKQSEPTDCADDNGATVDKSL</sequence>
<feature type="compositionally biased region" description="Polar residues" evidence="1">
    <location>
        <begin position="56"/>
        <end position="68"/>
    </location>
</feature>
<comment type="caution">
    <text evidence="2">The sequence shown here is derived from an EMBL/GenBank/DDBJ whole genome shotgun (WGS) entry which is preliminary data.</text>
</comment>
<feature type="compositionally biased region" description="Acidic residues" evidence="1">
    <location>
        <begin position="167"/>
        <end position="184"/>
    </location>
</feature>
<dbReference type="AlphaFoldDB" id="F9S809"/>
<dbReference type="OrthoDB" id="6399678at2"/>
<dbReference type="Proteomes" id="UP000004605">
    <property type="component" value="Unassembled WGS sequence"/>
</dbReference>
<dbReference type="InterPro" id="IPR021735">
    <property type="entry name" value="DUF3306"/>
</dbReference>
<feature type="compositionally biased region" description="Polar residues" evidence="1">
    <location>
        <begin position="33"/>
        <end position="48"/>
    </location>
</feature>
<feature type="compositionally biased region" description="Low complexity" evidence="1">
    <location>
        <begin position="194"/>
        <end position="204"/>
    </location>
</feature>
<feature type="compositionally biased region" description="Basic and acidic residues" evidence="1">
    <location>
        <begin position="14"/>
        <end position="28"/>
    </location>
</feature>
<reference evidence="2 3" key="1">
    <citation type="journal article" date="2012" name="Int. J. Syst. Evol. Microbiol.">
        <title>Vibrio caribbeanicus sp. nov., isolated from the marine sponge Scleritoderma cyanea.</title>
        <authorList>
            <person name="Hoffmann M."/>
            <person name="Monday S.R."/>
            <person name="Allard M.W."/>
            <person name="Strain E.A."/>
            <person name="Whittaker P."/>
            <person name="Naum M."/>
            <person name="McCarthy P.J."/>
            <person name="Lopez J.V."/>
            <person name="Fischer M."/>
            <person name="Brown E.W."/>
        </authorList>
    </citation>
    <scope>NUCLEOTIDE SEQUENCE [LARGE SCALE GENOMIC DNA]</scope>
    <source>
        <strain evidence="2 3">ATCC 700023</strain>
    </source>
</reference>